<dbReference type="GO" id="GO:0051607">
    <property type="term" value="P:defense response to virus"/>
    <property type="evidence" value="ECO:0007669"/>
    <property type="project" value="UniProtKB-KW"/>
</dbReference>
<feature type="compositionally biased region" description="Basic and acidic residues" evidence="2">
    <location>
        <begin position="260"/>
        <end position="273"/>
    </location>
</feature>
<dbReference type="AlphaFoldDB" id="A0A5C7EJF7"/>
<sequence length="455" mass="50493">MPIAAVPAYLGQHFEEASPGMRFGMYLPIWTDRSDQEREVREASRKKSPEANQLRDILGRNGMDAAIVHMKGRRNFAGLWEKNTHAAKKAWGEVAQLNAGDFERGKALVQRQQAIAAACPGIFSLNALATAPFTTGLGNEHPLENGFAFLWPYGLPYLPGSGVKGVVRRAAEELASGQWEEDRGWRGLDRPAYVLEVHSGKEKRRIELSVLDVLFGREPPEGDPDAVRGALSFWDVIPRIEGDSLLVEVMTPHQSHYYQQKKEGKSGDSDTPHDSGQPTPIFFLTVPPGSQFTFYVVCDTAHLNRLTENKLDGAPDLLAEEEGKRRWQQLLKAAFEHAFEWLGFGAKTAVGYGAMTRPTETQEAKVRTESTRTVQTVQEIWEKATLEYKPNTGELVASFQGHRTAPLRGGQAQACLRQLGEELSARLKKKKPLTVTAEVRRQGNLIELVGVKPCA</sequence>
<dbReference type="InterPro" id="IPR005537">
    <property type="entry name" value="RAMP_III_fam"/>
</dbReference>
<organism evidence="4 5">
    <name type="scientific">Pelomicrobium methylotrophicum</name>
    <dbReference type="NCBI Taxonomy" id="2602750"/>
    <lineage>
        <taxon>Bacteria</taxon>
        <taxon>Pseudomonadati</taxon>
        <taxon>Pseudomonadota</taxon>
        <taxon>Hydrogenophilia</taxon>
        <taxon>Hydrogenophilia incertae sedis</taxon>
        <taxon>Pelomicrobium</taxon>
    </lineage>
</organism>
<dbReference type="InParanoid" id="A0A5C7EJF7"/>
<feature type="domain" description="CRISPR type III-associated protein" evidence="3">
    <location>
        <begin position="131"/>
        <end position="355"/>
    </location>
</feature>
<dbReference type="RefSeq" id="WP_147800104.1">
    <property type="nucleotide sequence ID" value="NZ_VPFL01000013.1"/>
</dbReference>
<evidence type="ECO:0000313" key="5">
    <source>
        <dbReference type="Proteomes" id="UP000321201"/>
    </source>
</evidence>
<keyword evidence="1" id="KW-0051">Antiviral defense</keyword>
<dbReference type="Proteomes" id="UP000321201">
    <property type="component" value="Unassembled WGS sequence"/>
</dbReference>
<proteinExistence type="predicted"/>
<gene>
    <name evidence="4" type="primary">cmr6</name>
    <name evidence="4" type="ORF">FR698_10225</name>
</gene>
<dbReference type="OrthoDB" id="9813956at2"/>
<dbReference type="PANTHER" id="PTHR39965:SF1">
    <property type="entry name" value="CRISPR SYSTEM CMR SUBUNIT CMR6"/>
    <property type="match status" value="1"/>
</dbReference>
<dbReference type="NCBIfam" id="TIGR01898">
    <property type="entry name" value="cas_TM1791_cmr6"/>
    <property type="match status" value="1"/>
</dbReference>
<protein>
    <submittedName>
        <fullName evidence="4">Type III-B CRISPR module RAMP protein Cmr6</fullName>
    </submittedName>
</protein>
<name>A0A5C7EJF7_9PROT</name>
<evidence type="ECO:0000313" key="4">
    <source>
        <dbReference type="EMBL" id="TXF11475.1"/>
    </source>
</evidence>
<evidence type="ECO:0000256" key="1">
    <source>
        <dbReference type="ARBA" id="ARBA00023118"/>
    </source>
</evidence>
<accession>A0A5C7EJF7</accession>
<comment type="caution">
    <text evidence="4">The sequence shown here is derived from an EMBL/GenBank/DDBJ whole genome shotgun (WGS) entry which is preliminary data.</text>
</comment>
<evidence type="ECO:0000259" key="3">
    <source>
        <dbReference type="Pfam" id="PF03787"/>
    </source>
</evidence>
<keyword evidence="5" id="KW-1185">Reference proteome</keyword>
<dbReference type="EMBL" id="VPFL01000013">
    <property type="protein sequence ID" value="TXF11475.1"/>
    <property type="molecule type" value="Genomic_DNA"/>
</dbReference>
<reference evidence="4 5" key="1">
    <citation type="submission" date="2019-08" db="EMBL/GenBank/DDBJ databases">
        <title>Pelomicrobium methylotrophicum gen. nov., sp. nov. a moderately thermophilic, facultatively anaerobic, lithoautotrophic and methylotrophic bacterium isolated from a terrestrial mud volcano.</title>
        <authorList>
            <person name="Slobodkina G.B."/>
            <person name="Merkel A.Y."/>
            <person name="Slobodkin A.I."/>
        </authorList>
    </citation>
    <scope>NUCLEOTIDE SEQUENCE [LARGE SCALE GENOMIC DNA]</scope>
    <source>
        <strain evidence="4 5">SM250</strain>
    </source>
</reference>
<dbReference type="Pfam" id="PF03787">
    <property type="entry name" value="RAMPs"/>
    <property type="match status" value="1"/>
</dbReference>
<dbReference type="PANTHER" id="PTHR39965">
    <property type="entry name" value="CRISPR SYSTEM CMR SUBUNIT CMR6"/>
    <property type="match status" value="1"/>
</dbReference>
<feature type="region of interest" description="Disordered" evidence="2">
    <location>
        <begin position="257"/>
        <end position="279"/>
    </location>
</feature>
<dbReference type="InterPro" id="IPR010172">
    <property type="entry name" value="CRISPR-assoc_prot_TM1791"/>
</dbReference>
<evidence type="ECO:0000256" key="2">
    <source>
        <dbReference type="SAM" id="MobiDB-lite"/>
    </source>
</evidence>